<dbReference type="EMBL" id="JACBYR010000001">
    <property type="protein sequence ID" value="NYE81676.1"/>
    <property type="molecule type" value="Genomic_DNA"/>
</dbReference>
<dbReference type="AlphaFoldDB" id="A0A7Y9LMH1"/>
<sequence>MAALFDRVAAWLADEARMHGVALHGWTLAPDQLLLLATPAGSNGLAGLLQAIGRRLAAHLRSGPVFQGRYRSTLVEPGAWVLPAQAWVETLPLRQALTDDAEQWRWSSAAAHMGGAKQPFLHDHGDYWAYGNTPFDRQAKYRRYILAGLSSRDADAIGRALQGQWALGSDSFLEMLGGGAASRRPAAAKRGRPRKTVAPAMEAGVENAAQKDESSGPETAVRQPP</sequence>
<dbReference type="GO" id="GO:0003677">
    <property type="term" value="F:DNA binding"/>
    <property type="evidence" value="ECO:0007669"/>
    <property type="project" value="InterPro"/>
</dbReference>
<dbReference type="InterPro" id="IPR036515">
    <property type="entry name" value="Transposase_17_sf"/>
</dbReference>
<feature type="compositionally biased region" description="Basic residues" evidence="1">
    <location>
        <begin position="186"/>
        <end position="195"/>
    </location>
</feature>
<protein>
    <submittedName>
        <fullName evidence="2">Putative transposase</fullName>
    </submittedName>
</protein>
<dbReference type="RefSeq" id="WP_179583833.1">
    <property type="nucleotide sequence ID" value="NZ_JACBYR010000001.1"/>
</dbReference>
<accession>A0A7Y9LMH1</accession>
<dbReference type="GO" id="GO:0006313">
    <property type="term" value="P:DNA transposition"/>
    <property type="evidence" value="ECO:0007669"/>
    <property type="project" value="InterPro"/>
</dbReference>
<comment type="caution">
    <text evidence="2">The sequence shown here is derived from an EMBL/GenBank/DDBJ whole genome shotgun (WGS) entry which is preliminary data.</text>
</comment>
<dbReference type="GO" id="GO:0004803">
    <property type="term" value="F:transposase activity"/>
    <property type="evidence" value="ECO:0007669"/>
    <property type="project" value="InterPro"/>
</dbReference>
<dbReference type="Gene3D" id="3.30.70.1290">
    <property type="entry name" value="Transposase IS200-like"/>
    <property type="match status" value="1"/>
</dbReference>
<dbReference type="SUPFAM" id="SSF143422">
    <property type="entry name" value="Transposase IS200-like"/>
    <property type="match status" value="1"/>
</dbReference>
<evidence type="ECO:0000313" key="3">
    <source>
        <dbReference type="Proteomes" id="UP000542125"/>
    </source>
</evidence>
<organism evidence="2 3">
    <name type="scientific">Pigmentiphaga litoralis</name>
    <dbReference type="NCBI Taxonomy" id="516702"/>
    <lineage>
        <taxon>Bacteria</taxon>
        <taxon>Pseudomonadati</taxon>
        <taxon>Pseudomonadota</taxon>
        <taxon>Betaproteobacteria</taxon>
        <taxon>Burkholderiales</taxon>
        <taxon>Alcaligenaceae</taxon>
        <taxon>Pigmentiphaga</taxon>
    </lineage>
</organism>
<proteinExistence type="predicted"/>
<reference evidence="2 3" key="1">
    <citation type="submission" date="2020-07" db="EMBL/GenBank/DDBJ databases">
        <title>Genomic Encyclopedia of Type Strains, Phase IV (KMG-V): Genome sequencing to study the core and pangenomes of soil and plant-associated prokaryotes.</title>
        <authorList>
            <person name="Whitman W."/>
        </authorList>
    </citation>
    <scope>NUCLEOTIDE SEQUENCE [LARGE SCALE GENOMIC DNA]</scope>
    <source>
        <strain evidence="2 3">SAS40</strain>
    </source>
</reference>
<name>A0A7Y9LMH1_9BURK</name>
<keyword evidence="3" id="KW-1185">Reference proteome</keyword>
<evidence type="ECO:0000313" key="2">
    <source>
        <dbReference type="EMBL" id="NYE81676.1"/>
    </source>
</evidence>
<dbReference type="Proteomes" id="UP000542125">
    <property type="component" value="Unassembled WGS sequence"/>
</dbReference>
<gene>
    <name evidence="2" type="ORF">FHW18_000947</name>
</gene>
<feature type="region of interest" description="Disordered" evidence="1">
    <location>
        <begin position="182"/>
        <end position="225"/>
    </location>
</feature>
<evidence type="ECO:0000256" key="1">
    <source>
        <dbReference type="SAM" id="MobiDB-lite"/>
    </source>
</evidence>